<comment type="catalytic activity">
    <reaction evidence="7">
        <text>Endonucleolytic cleavage of RNA, removing 5'-extranucleotides from tRNA precursor.</text>
        <dbReference type="EC" id="3.1.26.5"/>
    </reaction>
</comment>
<keyword evidence="11" id="KW-1185">Reference proteome</keyword>
<dbReference type="Proteomes" id="UP000637002">
    <property type="component" value="Unassembled WGS sequence"/>
</dbReference>
<comment type="function">
    <text evidence="1 7">RNaseP catalyzes the removal of the 5'-leader sequence from pre-tRNA to produce the mature 5'-terminus. It can also cleave other RNA substrates such as 4.5S RNA. The protein component plays an auxiliary but essential role in vivo by binding to the 5'-leader sequence and broadening the substrate specificity of the ribozyme.</text>
</comment>
<evidence type="ECO:0000256" key="8">
    <source>
        <dbReference type="NCBIfam" id="TIGR00188"/>
    </source>
</evidence>
<evidence type="ECO:0000256" key="3">
    <source>
        <dbReference type="ARBA" id="ARBA00022722"/>
    </source>
</evidence>
<evidence type="ECO:0000256" key="9">
    <source>
        <dbReference type="SAM" id="MobiDB-lite"/>
    </source>
</evidence>
<dbReference type="Pfam" id="PF00825">
    <property type="entry name" value="Ribonuclease_P"/>
    <property type="match status" value="1"/>
</dbReference>
<evidence type="ECO:0000256" key="4">
    <source>
        <dbReference type="ARBA" id="ARBA00022759"/>
    </source>
</evidence>
<evidence type="ECO:0000256" key="6">
    <source>
        <dbReference type="ARBA" id="ARBA00022884"/>
    </source>
</evidence>
<dbReference type="AlphaFoldDB" id="A0A916UPE2"/>
<organism evidence="10 11">
    <name type="scientific">Chelatococcus reniformis</name>
    <dbReference type="NCBI Taxonomy" id="1494448"/>
    <lineage>
        <taxon>Bacteria</taxon>
        <taxon>Pseudomonadati</taxon>
        <taxon>Pseudomonadota</taxon>
        <taxon>Alphaproteobacteria</taxon>
        <taxon>Hyphomicrobiales</taxon>
        <taxon>Chelatococcaceae</taxon>
        <taxon>Chelatococcus</taxon>
    </lineage>
</organism>
<sequence>MAVRSWLRGAPVAASASLPEPPGGERFAGRALGRIGRLTKRAEFLAVAAGRRFHTPRMTVQSIMRSQAPGAFGGVRIGLTVTKKVGHATERNRIRRRLREAVIAAHHGWPCATLDVVVVARRDALSAPFPLLIEDLSRALPLLAAGKGSAHPPRGGRGRAPRSPAVAPLPGAQAIMPSQPDASATDTFHD</sequence>
<comment type="subunit">
    <text evidence="7">Consists of a catalytic RNA component (M1 or rnpB) and a protein subunit.</text>
</comment>
<accession>A0A916UPE2</accession>
<dbReference type="RefSeq" id="WP_244642147.1">
    <property type="nucleotide sequence ID" value="NZ_BMGG01000008.1"/>
</dbReference>
<dbReference type="PROSITE" id="PS00648">
    <property type="entry name" value="RIBONUCLEASE_P"/>
    <property type="match status" value="1"/>
</dbReference>
<dbReference type="InterPro" id="IPR014721">
    <property type="entry name" value="Ribsml_uS5_D2-typ_fold_subgr"/>
</dbReference>
<keyword evidence="5 7" id="KW-0378">Hydrolase</keyword>
<name>A0A916UPE2_9HYPH</name>
<reference evidence="10" key="2">
    <citation type="submission" date="2020-09" db="EMBL/GenBank/DDBJ databases">
        <authorList>
            <person name="Sun Q."/>
            <person name="Zhou Y."/>
        </authorList>
    </citation>
    <scope>NUCLEOTIDE SEQUENCE</scope>
    <source>
        <strain evidence="10">CGMCC 1.12919</strain>
    </source>
</reference>
<evidence type="ECO:0000256" key="1">
    <source>
        <dbReference type="ARBA" id="ARBA00002663"/>
    </source>
</evidence>
<protein>
    <recommendedName>
        <fullName evidence="7 8">Ribonuclease P protein component</fullName>
        <shortName evidence="7">RNase P protein</shortName>
        <shortName evidence="7">RNaseP protein</shortName>
        <ecNumber evidence="7 8">3.1.26.5</ecNumber>
    </recommendedName>
    <alternativeName>
        <fullName evidence="7">Protein C5</fullName>
    </alternativeName>
</protein>
<dbReference type="EC" id="3.1.26.5" evidence="7 8"/>
<evidence type="ECO:0000256" key="5">
    <source>
        <dbReference type="ARBA" id="ARBA00022801"/>
    </source>
</evidence>
<dbReference type="GO" id="GO:0042781">
    <property type="term" value="F:3'-tRNA processing endoribonuclease activity"/>
    <property type="evidence" value="ECO:0007669"/>
    <property type="project" value="TreeGrafter"/>
</dbReference>
<proteinExistence type="inferred from homology"/>
<dbReference type="GO" id="GO:0004526">
    <property type="term" value="F:ribonuclease P activity"/>
    <property type="evidence" value="ECO:0007669"/>
    <property type="project" value="UniProtKB-UniRule"/>
</dbReference>
<evidence type="ECO:0000256" key="7">
    <source>
        <dbReference type="HAMAP-Rule" id="MF_00227"/>
    </source>
</evidence>
<dbReference type="InterPro" id="IPR020539">
    <property type="entry name" value="RNase_P_CS"/>
</dbReference>
<evidence type="ECO:0000313" key="10">
    <source>
        <dbReference type="EMBL" id="GGC80195.1"/>
    </source>
</evidence>
<dbReference type="HAMAP" id="MF_00227">
    <property type="entry name" value="RNase_P"/>
    <property type="match status" value="1"/>
</dbReference>
<feature type="compositionally biased region" description="Polar residues" evidence="9">
    <location>
        <begin position="180"/>
        <end position="190"/>
    </location>
</feature>
<dbReference type="PANTHER" id="PTHR33992">
    <property type="entry name" value="RIBONUCLEASE P PROTEIN COMPONENT"/>
    <property type="match status" value="1"/>
</dbReference>
<dbReference type="GO" id="GO:0000049">
    <property type="term" value="F:tRNA binding"/>
    <property type="evidence" value="ECO:0007669"/>
    <property type="project" value="UniProtKB-UniRule"/>
</dbReference>
<dbReference type="GO" id="GO:0030677">
    <property type="term" value="C:ribonuclease P complex"/>
    <property type="evidence" value="ECO:0007669"/>
    <property type="project" value="TreeGrafter"/>
</dbReference>
<dbReference type="Gene3D" id="3.30.230.10">
    <property type="match status" value="1"/>
</dbReference>
<dbReference type="EMBL" id="BMGG01000008">
    <property type="protein sequence ID" value="GGC80195.1"/>
    <property type="molecule type" value="Genomic_DNA"/>
</dbReference>
<dbReference type="InterPro" id="IPR000100">
    <property type="entry name" value="RNase_P"/>
</dbReference>
<dbReference type="NCBIfam" id="TIGR00188">
    <property type="entry name" value="rnpA"/>
    <property type="match status" value="1"/>
</dbReference>
<dbReference type="InterPro" id="IPR020568">
    <property type="entry name" value="Ribosomal_Su5_D2-typ_SF"/>
</dbReference>
<keyword evidence="6 7" id="KW-0694">RNA-binding</keyword>
<dbReference type="SUPFAM" id="SSF54211">
    <property type="entry name" value="Ribosomal protein S5 domain 2-like"/>
    <property type="match status" value="1"/>
</dbReference>
<reference evidence="10" key="1">
    <citation type="journal article" date="2014" name="Int. J. Syst. Evol. Microbiol.">
        <title>Complete genome sequence of Corynebacterium casei LMG S-19264T (=DSM 44701T), isolated from a smear-ripened cheese.</title>
        <authorList>
            <consortium name="US DOE Joint Genome Institute (JGI-PGF)"/>
            <person name="Walter F."/>
            <person name="Albersmeier A."/>
            <person name="Kalinowski J."/>
            <person name="Ruckert C."/>
        </authorList>
    </citation>
    <scope>NUCLEOTIDE SEQUENCE</scope>
    <source>
        <strain evidence="10">CGMCC 1.12919</strain>
    </source>
</reference>
<keyword evidence="3 7" id="KW-0540">Nuclease</keyword>
<comment type="caution">
    <text evidence="10">The sequence shown here is derived from an EMBL/GenBank/DDBJ whole genome shotgun (WGS) entry which is preliminary data.</text>
</comment>
<keyword evidence="4 7" id="KW-0255">Endonuclease</keyword>
<comment type="similarity">
    <text evidence="7">Belongs to the RnpA family.</text>
</comment>
<dbReference type="GO" id="GO:0001682">
    <property type="term" value="P:tRNA 5'-leader removal"/>
    <property type="evidence" value="ECO:0007669"/>
    <property type="project" value="UniProtKB-UniRule"/>
</dbReference>
<keyword evidence="2 7" id="KW-0819">tRNA processing</keyword>
<gene>
    <name evidence="7" type="primary">rnpA</name>
    <name evidence="10" type="ORF">GCM10010994_42710</name>
</gene>
<feature type="region of interest" description="Disordered" evidence="9">
    <location>
        <begin position="147"/>
        <end position="190"/>
    </location>
</feature>
<dbReference type="PANTHER" id="PTHR33992:SF1">
    <property type="entry name" value="RIBONUCLEASE P PROTEIN COMPONENT"/>
    <property type="match status" value="1"/>
</dbReference>
<evidence type="ECO:0000313" key="11">
    <source>
        <dbReference type="Proteomes" id="UP000637002"/>
    </source>
</evidence>
<evidence type="ECO:0000256" key="2">
    <source>
        <dbReference type="ARBA" id="ARBA00022694"/>
    </source>
</evidence>